<keyword evidence="2" id="KW-1185">Reference proteome</keyword>
<dbReference type="SUPFAM" id="SSF51294">
    <property type="entry name" value="Hedgehog/intein (Hint) domain"/>
    <property type="match status" value="1"/>
</dbReference>
<dbReference type="Gene3D" id="2.170.16.10">
    <property type="entry name" value="Hedgehog/Intein (Hint) domain"/>
    <property type="match status" value="1"/>
</dbReference>
<organism evidence="1 2">
    <name type="scientific">Symbiodinium microadriaticum</name>
    <name type="common">Dinoflagellate</name>
    <name type="synonym">Zooxanthella microadriatica</name>
    <dbReference type="NCBI Taxonomy" id="2951"/>
    <lineage>
        <taxon>Eukaryota</taxon>
        <taxon>Sar</taxon>
        <taxon>Alveolata</taxon>
        <taxon>Dinophyceae</taxon>
        <taxon>Suessiales</taxon>
        <taxon>Symbiodiniaceae</taxon>
        <taxon>Symbiodinium</taxon>
    </lineage>
</organism>
<comment type="caution">
    <text evidence="1">The sequence shown here is derived from an EMBL/GenBank/DDBJ whole genome shotgun (WGS) entry which is preliminary data.</text>
</comment>
<accession>A0A1Q9DHV5</accession>
<gene>
    <name evidence="1" type="ORF">AK812_SmicGene23197</name>
</gene>
<evidence type="ECO:0000313" key="2">
    <source>
        <dbReference type="Proteomes" id="UP000186817"/>
    </source>
</evidence>
<proteinExistence type="predicted"/>
<dbReference type="InterPro" id="IPR036844">
    <property type="entry name" value="Hint_dom_sf"/>
</dbReference>
<dbReference type="EMBL" id="LSRX01000530">
    <property type="protein sequence ID" value="OLP94761.1"/>
    <property type="molecule type" value="Genomic_DNA"/>
</dbReference>
<protein>
    <submittedName>
        <fullName evidence="1">Uncharacterized protein</fullName>
    </submittedName>
</protein>
<dbReference type="AlphaFoldDB" id="A0A1Q9DHV5"/>
<sequence>MFVSTTLGWGCVGITAINIPLCLLLAWQSVKSRIWQTSPGDVICWTALYALGASLCLMTMILEWLHTPGPRHYPILAALTLFFWIGQKLWNFFFNLLLARKFVTNMGTIRPARQLLHMLVFCLAFLFTALVMQRPDKVGLFSYTGSGDGGYYQIDFFLRFYGFFILAAEILSLIMCVGVMAHTVFRGDRAAESDNMLKAELKKAFWFYSAYPVLVFMFSVVPTLIAATEPPGIPDGPSTWFRTVLAMSCFVGEPWAISLWRLWQMRQAGRMWAATDFATQGGGIPIDANHKFHSESVLFALQFYLDVERRREQDYYKAKLPEPSEPHSQPLADLYISEPWKFQLLRQKWGFEYRHQCFCSSPGEDCGENITFENMEVTIEPGEALVDYLNSIMRTEILHNGHESHERLGYYDFMRERNTLLSRVYGAFKIRLHAGPCYSVILKEKFAGQAVEDWVTSPAFLGEEFSRFETTVQDWWPDEWNSLITYGALKESLDFLAGHAAVEYKMLIAKPRQSSGSAAQSGRIACIVNYLKPLDDVKKCRMCGLTSMTAAQYQDEFHARFRIFEEQQHDQTGCYVPGTRFKTLEGKEKRVEELKPGDDVMTLVAGQYALVQDVILLPPRRYNCIELTVGYANGKIIVTQDHSIPVVRASHVLSGTKFEVVNRDGELQNCAARSLAPGNKVIFGDQVTPLKQVRPIPMDTEVYQVVFCPENAAVLTFWEKPRPHGFAYLTTGDPPQPGFDRRRVCGYYDLESQCD</sequence>
<name>A0A1Q9DHV5_SYMMI</name>
<evidence type="ECO:0000313" key="1">
    <source>
        <dbReference type="EMBL" id="OLP94761.1"/>
    </source>
</evidence>
<dbReference type="OrthoDB" id="406370at2759"/>
<dbReference type="Proteomes" id="UP000186817">
    <property type="component" value="Unassembled WGS sequence"/>
</dbReference>
<reference evidence="1 2" key="1">
    <citation type="submission" date="2016-02" db="EMBL/GenBank/DDBJ databases">
        <title>Genome analysis of coral dinoflagellate symbionts highlights evolutionary adaptations to a symbiotic lifestyle.</title>
        <authorList>
            <person name="Aranda M."/>
            <person name="Li Y."/>
            <person name="Liew Y.J."/>
            <person name="Baumgarten S."/>
            <person name="Simakov O."/>
            <person name="Wilson M."/>
            <person name="Piel J."/>
            <person name="Ashoor H."/>
            <person name="Bougouffa S."/>
            <person name="Bajic V.B."/>
            <person name="Ryu T."/>
            <person name="Ravasi T."/>
            <person name="Bayer T."/>
            <person name="Micklem G."/>
            <person name="Kim H."/>
            <person name="Bhak J."/>
            <person name="Lajeunesse T.C."/>
            <person name="Voolstra C.R."/>
        </authorList>
    </citation>
    <scope>NUCLEOTIDE SEQUENCE [LARGE SCALE GENOMIC DNA]</scope>
    <source>
        <strain evidence="1 2">CCMP2467</strain>
    </source>
</reference>